<protein>
    <recommendedName>
        <fullName evidence="8">VCBS repeat-containing protein</fullName>
    </recommendedName>
</protein>
<gene>
    <name evidence="6" type="ORF">RJ41_13875</name>
</gene>
<evidence type="ECO:0000313" key="7">
    <source>
        <dbReference type="Proteomes" id="UP000031197"/>
    </source>
</evidence>
<dbReference type="AlphaFoldDB" id="A0A0B3Y3B8"/>
<evidence type="ECO:0000256" key="4">
    <source>
        <dbReference type="ARBA" id="ARBA00022837"/>
    </source>
</evidence>
<keyword evidence="2" id="KW-0964">Secreted</keyword>
<comment type="subcellular location">
    <subcellularLocation>
        <location evidence="1">Secreted</location>
    </subcellularLocation>
</comment>
<dbReference type="InterPro" id="IPR028974">
    <property type="entry name" value="TSP_type-3_rpt"/>
</dbReference>
<feature type="signal peptide" evidence="5">
    <location>
        <begin position="1"/>
        <end position="21"/>
    </location>
</feature>
<dbReference type="Gene3D" id="4.10.1080.10">
    <property type="entry name" value="TSP type-3 repeat"/>
    <property type="match status" value="1"/>
</dbReference>
<accession>A0A0B3Y3B8</accession>
<evidence type="ECO:0000256" key="3">
    <source>
        <dbReference type="ARBA" id="ARBA00022729"/>
    </source>
</evidence>
<evidence type="ECO:0000313" key="6">
    <source>
        <dbReference type="EMBL" id="KHT50215.1"/>
    </source>
</evidence>
<evidence type="ECO:0000256" key="5">
    <source>
        <dbReference type="SAM" id="SignalP"/>
    </source>
</evidence>
<organism evidence="6 7">
    <name type="scientific">Alteromonas marina</name>
    <dbReference type="NCBI Taxonomy" id="203795"/>
    <lineage>
        <taxon>Bacteria</taxon>
        <taxon>Pseudomonadati</taxon>
        <taxon>Pseudomonadota</taxon>
        <taxon>Gammaproteobacteria</taxon>
        <taxon>Alteromonadales</taxon>
        <taxon>Alteromonadaceae</taxon>
        <taxon>Alteromonas/Salinimonas group</taxon>
        <taxon>Alteromonas</taxon>
    </lineage>
</organism>
<dbReference type="Pfam" id="PF18884">
    <property type="entry name" value="TSP3_bac"/>
    <property type="match status" value="1"/>
</dbReference>
<feature type="non-terminal residue" evidence="6">
    <location>
        <position position="521"/>
    </location>
</feature>
<name>A0A0B3Y3B8_9ALTE</name>
<comment type="caution">
    <text evidence="6">The sequence shown here is derived from an EMBL/GenBank/DDBJ whole genome shotgun (WGS) entry which is preliminary data.</text>
</comment>
<keyword evidence="4" id="KW-0106">Calcium</keyword>
<dbReference type="InterPro" id="IPR028994">
    <property type="entry name" value="Integrin_alpha_N"/>
</dbReference>
<feature type="chain" id="PRO_5002083492" description="VCBS repeat-containing protein" evidence="5">
    <location>
        <begin position="22"/>
        <end position="521"/>
    </location>
</feature>
<evidence type="ECO:0008006" key="8">
    <source>
        <dbReference type="Google" id="ProtNLM"/>
    </source>
</evidence>
<keyword evidence="3 5" id="KW-0732">Signal</keyword>
<reference evidence="6 7" key="1">
    <citation type="submission" date="2014-12" db="EMBL/GenBank/DDBJ databases">
        <title>Genome sequencing of Alteromonas marina AD001.</title>
        <authorList>
            <person name="Adrian T.G.S."/>
            <person name="Chan K.G."/>
        </authorList>
    </citation>
    <scope>NUCLEOTIDE SEQUENCE [LARGE SCALE GENOMIC DNA]</scope>
    <source>
        <strain evidence="6 7">AD001</strain>
    </source>
</reference>
<dbReference type="SUPFAM" id="SSF69318">
    <property type="entry name" value="Integrin alpha N-terminal domain"/>
    <property type="match status" value="1"/>
</dbReference>
<dbReference type="InterPro" id="IPR059100">
    <property type="entry name" value="TSP3_bac"/>
</dbReference>
<evidence type="ECO:0000256" key="2">
    <source>
        <dbReference type="ARBA" id="ARBA00022525"/>
    </source>
</evidence>
<dbReference type="EMBL" id="JWLW01000024">
    <property type="protein sequence ID" value="KHT50215.1"/>
    <property type="molecule type" value="Genomic_DNA"/>
</dbReference>
<keyword evidence="7" id="KW-1185">Reference proteome</keyword>
<sequence length="521" mass="56266">MKYSHKALFFSLTMASSSVLAADYEMTITAGFIDSSRETLAQERVGGLAIQSYTTFDKTGQIGNLAQVKVASFITQANDYSNITLSDQCFSASVCVVNENSIGIYELDVSSELLLPHARTEAGWSRITNLTVNNLKTVGSNFDNTFINFIGENTSFAPPLFGITFSGVPLGGRIIRYSLNAEDDQRSHTELLLNFVAKDMDSDGIIDLEDLFPDDPTEWADNDLDGIGDNADPDDDNDGMPDVYEARVGLNPLVADADGDADGDGLTNLEEFEYGTDPFNADSDGDGINDKLDNNPTVPDDSRVSELSSGIPLLWQDVNGDGVTELGVFSVGGGVPSLSIINPVDSAELSNIRWAAGAYVPSSITPIALPDMDGDSVMDIGLFGIRQDEGNEGKPQFFVRSGSTGKRISVFNWPANWKNMQVMVMDDLTGDGVPEIALEGTFKDGARPQLRVQNGASGADYGVYSFPALFHSPAYYQHSDFDGDGISEVTLFGRLKRNNKIQAKIVSGADSEYKMSAYNFP</sequence>
<evidence type="ECO:0000256" key="1">
    <source>
        <dbReference type="ARBA" id="ARBA00004613"/>
    </source>
</evidence>
<dbReference type="Proteomes" id="UP000031197">
    <property type="component" value="Unassembled WGS sequence"/>
</dbReference>
<proteinExistence type="predicted"/>
<dbReference type="GO" id="GO:0005509">
    <property type="term" value="F:calcium ion binding"/>
    <property type="evidence" value="ECO:0007669"/>
    <property type="project" value="InterPro"/>
</dbReference>